<accession>A0A899G0F9</accession>
<dbReference type="InterPro" id="IPR023578">
    <property type="entry name" value="Ras_GEF_dom_sf"/>
</dbReference>
<dbReference type="InterPro" id="IPR001895">
    <property type="entry name" value="RASGEF_cat_dom"/>
</dbReference>
<feature type="compositionally biased region" description="Acidic residues" evidence="7">
    <location>
        <begin position="2088"/>
        <end position="2102"/>
    </location>
</feature>
<dbReference type="PANTHER" id="PTHR23176:SF129">
    <property type="entry name" value="RHO GTPASE ACTIVATING PROTEIN AT 16F, ISOFORM E-RELATED"/>
    <property type="match status" value="1"/>
</dbReference>
<name>A0A899G0F9_9ASCO</name>
<keyword evidence="4" id="KW-0344">Guanine-nucleotide releasing factor</keyword>
<evidence type="ECO:0000313" key="13">
    <source>
        <dbReference type="Proteomes" id="UP000663699"/>
    </source>
</evidence>
<dbReference type="InterPro" id="IPR009071">
    <property type="entry name" value="HMG_box_dom"/>
</dbReference>
<dbReference type="Pfam" id="PF00618">
    <property type="entry name" value="RasGEF_N"/>
    <property type="match status" value="1"/>
</dbReference>
<dbReference type="InterPro" id="IPR056513">
    <property type="entry name" value="INO80F"/>
</dbReference>
<evidence type="ECO:0000256" key="4">
    <source>
        <dbReference type="PROSITE-ProRule" id="PRU00168"/>
    </source>
</evidence>
<dbReference type="GO" id="GO:0005634">
    <property type="term" value="C:nucleus"/>
    <property type="evidence" value="ECO:0007669"/>
    <property type="project" value="UniProtKB-SubCell"/>
</dbReference>
<evidence type="ECO:0000259" key="11">
    <source>
        <dbReference type="PROSITE" id="PS50238"/>
    </source>
</evidence>
<dbReference type="SUPFAM" id="SSF48350">
    <property type="entry name" value="GTPase activation domain, GAP"/>
    <property type="match status" value="1"/>
</dbReference>
<dbReference type="SMART" id="SM00324">
    <property type="entry name" value="RhoGAP"/>
    <property type="match status" value="1"/>
</dbReference>
<feature type="domain" description="HMG box" evidence="9">
    <location>
        <begin position="1981"/>
        <end position="2049"/>
    </location>
</feature>
<evidence type="ECO:0000256" key="1">
    <source>
        <dbReference type="ARBA" id="ARBA00004123"/>
    </source>
</evidence>
<dbReference type="InterPro" id="IPR011993">
    <property type="entry name" value="PH-like_dom_sf"/>
</dbReference>
<evidence type="ECO:0000259" key="8">
    <source>
        <dbReference type="PROSITE" id="PS50009"/>
    </source>
</evidence>
<evidence type="ECO:0000256" key="6">
    <source>
        <dbReference type="SAM" id="Coils"/>
    </source>
</evidence>
<dbReference type="Gene3D" id="1.10.30.10">
    <property type="entry name" value="High mobility group box domain"/>
    <property type="match status" value="1"/>
</dbReference>
<keyword evidence="2" id="KW-0343">GTPase activation</keyword>
<dbReference type="GO" id="GO:0005085">
    <property type="term" value="F:guanyl-nucleotide exchange factor activity"/>
    <property type="evidence" value="ECO:0007669"/>
    <property type="project" value="UniProtKB-KW"/>
</dbReference>
<dbReference type="Gene3D" id="2.30.29.30">
    <property type="entry name" value="Pleckstrin-homology domain (PH domain)/Phosphotyrosine-binding domain (PTB)"/>
    <property type="match status" value="1"/>
</dbReference>
<dbReference type="Gene3D" id="1.10.555.10">
    <property type="entry name" value="Rho GTPase activation protein"/>
    <property type="match status" value="1"/>
</dbReference>
<feature type="compositionally biased region" description="Low complexity" evidence="7">
    <location>
        <begin position="2055"/>
        <end position="2068"/>
    </location>
</feature>
<feature type="region of interest" description="Disordered" evidence="7">
    <location>
        <begin position="1933"/>
        <end position="1988"/>
    </location>
</feature>
<comment type="subcellular location">
    <subcellularLocation>
        <location evidence="1">Nucleus</location>
    </subcellularLocation>
</comment>
<feature type="domain" description="Ras-GEF" evidence="8">
    <location>
        <begin position="517"/>
        <end position="781"/>
    </location>
</feature>
<dbReference type="InterPro" id="IPR050729">
    <property type="entry name" value="Rho-GAP"/>
</dbReference>
<feature type="domain" description="Rho-GAP" evidence="11">
    <location>
        <begin position="1690"/>
        <end position="1879"/>
    </location>
</feature>
<dbReference type="OrthoDB" id="79452at2759"/>
<evidence type="ECO:0000256" key="3">
    <source>
        <dbReference type="ARBA" id="ARBA00023242"/>
    </source>
</evidence>
<proteinExistence type="predicted"/>
<feature type="compositionally biased region" description="Basic and acidic residues" evidence="7">
    <location>
        <begin position="1945"/>
        <end position="1960"/>
    </location>
</feature>
<feature type="coiled-coil region" evidence="6">
    <location>
        <begin position="1516"/>
        <end position="1547"/>
    </location>
</feature>
<dbReference type="InterPro" id="IPR000651">
    <property type="entry name" value="Ras-like_Gua-exchang_fac_N"/>
</dbReference>
<protein>
    <recommendedName>
        <fullName evidence="14">Rho-GAP domain-containing protein</fullName>
    </recommendedName>
</protein>
<feature type="domain" description="N-terminal Ras-GEF" evidence="10">
    <location>
        <begin position="970"/>
        <end position="1149"/>
    </location>
</feature>
<dbReference type="GO" id="GO:0007264">
    <property type="term" value="P:small GTPase-mediated signal transduction"/>
    <property type="evidence" value="ECO:0007669"/>
    <property type="project" value="InterPro"/>
</dbReference>
<evidence type="ECO:0000256" key="2">
    <source>
        <dbReference type="ARBA" id="ARBA00022468"/>
    </source>
</evidence>
<dbReference type="EMBL" id="CP054538">
    <property type="protein sequence ID" value="QSL65692.1"/>
    <property type="molecule type" value="Genomic_DNA"/>
</dbReference>
<feature type="region of interest" description="Disordered" evidence="7">
    <location>
        <begin position="1"/>
        <end position="22"/>
    </location>
</feature>
<evidence type="ECO:0000256" key="7">
    <source>
        <dbReference type="SAM" id="MobiDB-lite"/>
    </source>
</evidence>
<dbReference type="PROSITE" id="PS50009">
    <property type="entry name" value="RASGEF_CAT"/>
    <property type="match status" value="1"/>
</dbReference>
<reference evidence="12" key="1">
    <citation type="submission" date="2020-06" db="EMBL/GenBank/DDBJ databases">
        <title>Genomes of multiple members of Pneumocystis genus reveal paths to human pathogen Pneumocystis jirovecii.</title>
        <authorList>
            <person name="Cisse O.H."/>
            <person name="Ma L."/>
            <person name="Dekker J."/>
            <person name="Khil P."/>
            <person name="Jo J."/>
            <person name="Brenchley J."/>
            <person name="Blair R."/>
            <person name="Pahar B."/>
            <person name="Chabe M."/>
            <person name="Van Rompay K.A."/>
            <person name="Keesler R."/>
            <person name="Sukura A."/>
            <person name="Hirsch V."/>
            <person name="Kutty G."/>
            <person name="Liu Y."/>
            <person name="Peng L."/>
            <person name="Chen J."/>
            <person name="Song J."/>
            <person name="Weissenbacher-Lang C."/>
            <person name="Xu J."/>
            <person name="Upham N.S."/>
            <person name="Stajich J.E."/>
            <person name="Cuomo C.A."/>
            <person name="Cushion M.T."/>
            <person name="Kovacs J.A."/>
        </authorList>
    </citation>
    <scope>NUCLEOTIDE SEQUENCE</scope>
    <source>
        <strain evidence="12">2A</strain>
    </source>
</reference>
<organism evidence="12 13">
    <name type="scientific">Pneumocystis wakefieldiae</name>
    <dbReference type="NCBI Taxonomy" id="38082"/>
    <lineage>
        <taxon>Eukaryota</taxon>
        <taxon>Fungi</taxon>
        <taxon>Dikarya</taxon>
        <taxon>Ascomycota</taxon>
        <taxon>Taphrinomycotina</taxon>
        <taxon>Pneumocystomycetes</taxon>
        <taxon>Pneumocystaceae</taxon>
        <taxon>Pneumocystis</taxon>
    </lineage>
</organism>
<keyword evidence="13" id="KW-1185">Reference proteome</keyword>
<dbReference type="PROSITE" id="PS50118">
    <property type="entry name" value="HMG_BOX_2"/>
    <property type="match status" value="1"/>
</dbReference>
<feature type="compositionally biased region" description="Basic and acidic residues" evidence="7">
    <location>
        <begin position="2075"/>
        <end position="2086"/>
    </location>
</feature>
<evidence type="ECO:0000259" key="10">
    <source>
        <dbReference type="PROSITE" id="PS50212"/>
    </source>
</evidence>
<dbReference type="PANTHER" id="PTHR23176">
    <property type="entry name" value="RHO/RAC/CDC GTPASE-ACTIVATING PROTEIN"/>
    <property type="match status" value="1"/>
</dbReference>
<feature type="region of interest" description="Disordered" evidence="7">
    <location>
        <begin position="2047"/>
        <end position="2102"/>
    </location>
</feature>
<dbReference type="InterPro" id="IPR008936">
    <property type="entry name" value="Rho_GTPase_activation_prot"/>
</dbReference>
<dbReference type="SMART" id="SM00398">
    <property type="entry name" value="HMG"/>
    <property type="match status" value="1"/>
</dbReference>
<evidence type="ECO:0000259" key="9">
    <source>
        <dbReference type="PROSITE" id="PS50118"/>
    </source>
</evidence>
<keyword evidence="6" id="KW-0175">Coiled coil</keyword>
<evidence type="ECO:0008006" key="14">
    <source>
        <dbReference type="Google" id="ProtNLM"/>
    </source>
</evidence>
<keyword evidence="3 5" id="KW-0539">Nucleus</keyword>
<dbReference type="GO" id="GO:0005096">
    <property type="term" value="F:GTPase activator activity"/>
    <property type="evidence" value="ECO:0007669"/>
    <property type="project" value="UniProtKB-KW"/>
</dbReference>
<feature type="DNA-binding region" description="HMG box" evidence="5">
    <location>
        <begin position="1981"/>
        <end position="2049"/>
    </location>
</feature>
<dbReference type="CDD" id="cd22016">
    <property type="entry name" value="HMG-box_NHP10-like"/>
    <property type="match status" value="1"/>
</dbReference>
<dbReference type="Pfam" id="PF00617">
    <property type="entry name" value="RasGEF"/>
    <property type="match status" value="1"/>
</dbReference>
<dbReference type="GO" id="GO:0032153">
    <property type="term" value="C:cell division site"/>
    <property type="evidence" value="ECO:0007669"/>
    <property type="project" value="UniProtKB-ARBA"/>
</dbReference>
<dbReference type="PROSITE" id="PS50238">
    <property type="entry name" value="RHOGAP"/>
    <property type="match status" value="1"/>
</dbReference>
<dbReference type="SUPFAM" id="SSF47095">
    <property type="entry name" value="HMG-box"/>
    <property type="match status" value="1"/>
</dbReference>
<dbReference type="InterPro" id="IPR036910">
    <property type="entry name" value="HMG_box_dom_sf"/>
</dbReference>
<dbReference type="SUPFAM" id="SSF48366">
    <property type="entry name" value="Ras GEF"/>
    <property type="match status" value="2"/>
</dbReference>
<evidence type="ECO:0000313" key="12">
    <source>
        <dbReference type="EMBL" id="QSL65692.1"/>
    </source>
</evidence>
<dbReference type="Pfam" id="PF00505">
    <property type="entry name" value="HMG_box"/>
    <property type="match status" value="1"/>
</dbReference>
<dbReference type="Gene3D" id="1.20.870.10">
    <property type="entry name" value="Son of sevenless (SoS) protein Chain: S domain 1"/>
    <property type="match status" value="1"/>
</dbReference>
<dbReference type="GO" id="GO:0003677">
    <property type="term" value="F:DNA binding"/>
    <property type="evidence" value="ECO:0007669"/>
    <property type="project" value="UniProtKB-UniRule"/>
</dbReference>
<dbReference type="SMART" id="SM00147">
    <property type="entry name" value="RasGEF"/>
    <property type="match status" value="1"/>
</dbReference>
<dbReference type="GO" id="GO:0005938">
    <property type="term" value="C:cell cortex"/>
    <property type="evidence" value="ECO:0007669"/>
    <property type="project" value="UniProtKB-ARBA"/>
</dbReference>
<dbReference type="InterPro" id="IPR036964">
    <property type="entry name" value="RASGEF_cat_dom_sf"/>
</dbReference>
<dbReference type="Proteomes" id="UP000663699">
    <property type="component" value="Chromosome 7"/>
</dbReference>
<dbReference type="Pfam" id="PF00620">
    <property type="entry name" value="RhoGAP"/>
    <property type="match status" value="1"/>
</dbReference>
<dbReference type="Pfam" id="PF24245">
    <property type="entry name" value="INO80F"/>
    <property type="match status" value="1"/>
</dbReference>
<dbReference type="PROSITE" id="PS50212">
    <property type="entry name" value="RASGEF_NTER"/>
    <property type="match status" value="1"/>
</dbReference>
<gene>
    <name evidence="12" type="ORF">MERGE_003005</name>
</gene>
<sequence length="2102" mass="243702">MTDPHKSDGIVTQENSELDQDKISSANRENGFIDGSFSDDISQDFNVPVFQSLNDLSISSNYTNPLDSLKLLLKKRNVLTKNTPISWKKKKSEQERRSNCQEYSVSPSNSVIHKGWLNRKDETDHKSSGSLKFCNNWKLCMTILSGTKLYFYVPQEINNSSHNVTYSCDLSDTSDSMQYKFSSSEFDLNVRSILYDTNNSQRFFFGVVLTEFEGFIQDFEKDMNSIFFIENILVLCYRGSSVYNKSQDLHPNSSAHNINLKRLWKLDIVYNVFDVNIVFNLLKNVNLVSSELHSEDLYLMTISNGEIIRRFILSKKSAICFLRKYSLLQKLTKGVEFSILKDTGLMESNPTSISNNVENILLNYDKTLKATTTRTLLEIILGINNTMTNFDIFQLFSSLIGFWDSSETILRTMISIISESSLDFSSSIEKMIDIWCDKCYGMFQDSNIIDNIEKLIKNGIDPNNNILSENLRNKIKNKELTLKNDLFDLVAIDLSIYRIYDSDLEFGLSVDAILEIPPEVFSRELYYFHQRFLNIWDPSSDLSLFFNKASLNLIRNPLIFGHRRIHFITRLVLEQLLKTNDTMSPQVRARICAYWISVSICLKNFGDMAGWFSIIIALCSPSIIRLRKIWTLIDSDLRNFVQNAASIMNDLHNFDFYMTDKTIYMPDTFTSDKLSKIEISKQTIPYYGEILNYIENFISFYDFDNKLINIELFNNIFVLVKKKLEGWRCVISANKTFISIGDENRSIILQEIFKQLNCVRGNPQSIFSDVFFKKSLKCEPSNRSLYSQFDFPQNINIKSGTCAFLIFNYIYNSCSLDYFMDLPEIYEDQNVYIDIETRSITNDSFLYYPSIQASDLEKLNKHLRKSSFPFNRYSMFITDFDFDSKILCKTVNLRDKSSLIPKNFQDVFGGNESLFYYIDGELVLRSIGNVSKKKGLNHAKISSEDNNMVKVFENEKTCDNVEPLRTIVSYQVIVKTGSLERLIDVLILGIDDFNERLIHESKNVRFDLYMNIRDFRLIFFSIFRSFCSPFTLLEHFKKRLVGSKAVASKIGVNVKVSEHAKINLMFPDWTSSDSSNYSSFNYDFYLKIHVGVLECVILWLTHYFDDFIDDLSMLDGFYSFLKLANDQLRNWKEFASTKNELQYYMSQYLGLFEDLRKLFAKLSYQPQIEQLHIAPIKILQKINISSEYSDEDVFNLAYTLDRLAASIFKKLTLEDWIHCFELFQVQFRDLESFFEYHESISFQNDNYVLHDTYSLLSQIRRSQSHDLLINIFPHSIRELFRLRHNIVKWVISQITDINIDCSTRVKRILLYLRLLGVYKLTMTRLDFFSGPFDGNDFIKDKSILPSFVGNAIAAALVRPESRLFIYSWSLVASARGLNGQVENLASIVPFSTVKNSFSFTPCIGWVFQRMLKIVFCIPDVIGNSRFINFIKYAFIYDFILRVIDSGNHKNSEVNQQTDKCDDANDIIVNIQTHDLRTLEMVSENENYPLQFSNMGKPFERLIQKKIITIQRNQKHCKSIKKYLKELNENLEQENANVSKNCEDHKVILKHEGNYSFRSSHSTSMFMGNSAKDKVLGMHAASFRKLPFNFFIALEYQPLDVIDLVGSSVSTLKNLKHEYVFKIKLRNGIKISLRAQSVDDYKIWYQKLKDLNAITFNKKKNILVKNTNAAPVNTVVKTPPIGLNSTACYGVDLATLCSREKSNIPKIVNDLIAEVEARGLQEVGIYRVPGSVTKINLLKTLFDAGENVDFKDGRWADINIIAGALKLWLRELPEPLMTYKLYPKFVGLVDISDYHRKIILLKTLIKSLPLYNYSLVKRLVDHFEKIINFETVNQMYAHNLAIIFAPNFLQPLPSNYSFSQTVTHLGKALPDISFDAEELRYKHKCKQLRQKIRKISAENDLLAVKLARIKRSIQRLRLERAFIFEKLEERTPAVEDSDTSDSSISFKREKDSPHSETHEILLTHSSGTSGARRRRTRDPDAPKRPSNPFLKFCDVERERIRSENEGIDGFDVTRALGVAWQNLDDESRKPYYDAYESEKKLFKIKMDQYESENPRSSQNQKLKSSNNPNVRQKSFKNSEKLDTKNIENENLDVNDETSLDIND</sequence>
<dbReference type="Gene3D" id="1.10.840.10">
    <property type="entry name" value="Ras guanine-nucleotide exchange factors catalytic domain"/>
    <property type="match status" value="1"/>
</dbReference>
<keyword evidence="5" id="KW-0238">DNA-binding</keyword>
<dbReference type="InterPro" id="IPR000198">
    <property type="entry name" value="RhoGAP_dom"/>
</dbReference>
<dbReference type="SUPFAM" id="SSF50729">
    <property type="entry name" value="PH domain-like"/>
    <property type="match status" value="2"/>
</dbReference>
<evidence type="ECO:0000256" key="5">
    <source>
        <dbReference type="PROSITE-ProRule" id="PRU00267"/>
    </source>
</evidence>